<dbReference type="PRINTS" id="PR00320">
    <property type="entry name" value="GPROTEINBRPT"/>
</dbReference>
<dbReference type="Proteomes" id="UP000585836">
    <property type="component" value="Unassembled WGS sequence"/>
</dbReference>
<evidence type="ECO:0000256" key="1">
    <source>
        <dbReference type="ARBA" id="ARBA00022574"/>
    </source>
</evidence>
<dbReference type="Gene3D" id="2.130.10.10">
    <property type="entry name" value="YVTN repeat-like/Quinoprotein amine dehydrogenase"/>
    <property type="match status" value="6"/>
</dbReference>
<evidence type="ECO:0000313" key="5">
    <source>
        <dbReference type="EMBL" id="MBB5932452.1"/>
    </source>
</evidence>
<evidence type="ECO:0000256" key="2">
    <source>
        <dbReference type="ARBA" id="ARBA00022737"/>
    </source>
</evidence>
<dbReference type="InterPro" id="IPR019775">
    <property type="entry name" value="WD40_repeat_CS"/>
</dbReference>
<accession>A0A7W9Q4H3</accession>
<feature type="repeat" description="WD" evidence="3">
    <location>
        <begin position="1230"/>
        <end position="1271"/>
    </location>
</feature>
<feature type="repeat" description="WD" evidence="3">
    <location>
        <begin position="1021"/>
        <end position="1062"/>
    </location>
</feature>
<dbReference type="InterPro" id="IPR050349">
    <property type="entry name" value="WD_LIS1/nudF_dynein_reg"/>
</dbReference>
<dbReference type="InterPro" id="IPR015943">
    <property type="entry name" value="WD40/YVTN_repeat-like_dom_sf"/>
</dbReference>
<feature type="repeat" description="WD" evidence="3">
    <location>
        <begin position="811"/>
        <end position="852"/>
    </location>
</feature>
<feature type="repeat" description="WD" evidence="3">
    <location>
        <begin position="1063"/>
        <end position="1104"/>
    </location>
</feature>
<feature type="repeat" description="WD" evidence="3">
    <location>
        <begin position="1147"/>
        <end position="1188"/>
    </location>
</feature>
<name>A0A7W9Q4H3_9ACTN</name>
<dbReference type="PANTHER" id="PTHR44129">
    <property type="entry name" value="WD REPEAT-CONTAINING PROTEIN POP1"/>
    <property type="match status" value="1"/>
</dbReference>
<keyword evidence="1 3" id="KW-0853">WD repeat</keyword>
<dbReference type="SUPFAM" id="SSF50998">
    <property type="entry name" value="Quinoprotein alcohol dehydrogenase-like"/>
    <property type="match status" value="1"/>
</dbReference>
<dbReference type="PROSITE" id="PS50082">
    <property type="entry name" value="WD_REPEATS_2"/>
    <property type="match status" value="14"/>
</dbReference>
<feature type="repeat" description="WD" evidence="3">
    <location>
        <begin position="979"/>
        <end position="1020"/>
    </location>
</feature>
<dbReference type="InterPro" id="IPR049052">
    <property type="entry name" value="nSTAND1"/>
</dbReference>
<evidence type="ECO:0000259" key="4">
    <source>
        <dbReference type="Pfam" id="PF20703"/>
    </source>
</evidence>
<dbReference type="Pfam" id="PF00400">
    <property type="entry name" value="WD40"/>
    <property type="match status" value="9"/>
</dbReference>
<dbReference type="SUPFAM" id="SSF50978">
    <property type="entry name" value="WD40 repeat-like"/>
    <property type="match status" value="1"/>
</dbReference>
<sequence>MDGMRTVSADGEGASGLLAAVVQVLRPEGQVVGAGFLVAEDLVVSCAHVMLEAGAGPGDTVQLAFPHAPGAPQVEGSVEAGAWRAPEDDDVAVIRLSGSVEGVTALRLGSAAGCRGHAVRSFGFPAQAPAGGHFGFGVAGDLLPATDSRGMHLQLTAANDLTTGFSGAPVVDEVTGLVIGLVTEITALDEHERGQGIAYVTPTQTLREIRPDLTEHDVCPYRGLEPFTAKHAQWFQGRDDALQQVLSNLAHQQRVTLLLGPSGSGKSSLVQAGVLPALAAGALPGSDTWLPVLARPRQDLLAELERAGLPGAASTGIAAAVTRRLAAEPGHERLLLVIDQFEELLAEPYNGRRQEHLAARLAATDQLTTAVKSHARLSVILVMRDDFYPQQAALAPRLLEAAMPGLLNMPGTLSEHDLHDIITLPAEDVGACLESGLPERIIADVLATSPEGTLVRRVPVTVLPLLELTLSELWKRRQDGCLTHDAYRRIGGVAGSLTTWCDTALDQLPPGHQPIAQRTLTALVRPADPDHHIPAIRAQVPLQELRELAADPHGGPGSDRVIDEVLAVLTRQRIITTHTPSASGPPETPPALPVAELIHEALIRDWSTLRDWVGQDHRFHEWLDHTREQRARWVETRDPGDLLGGTALAEGLDWSQQRHLPADITAFLAASHERQQSVIRRSKRLNAVLATLLVLALLAAGGAVWQWHRVAEERQAALSRQLAATSATLISGNSDVAALLAIEAYRTSPTPEAVETLQRVAALPLKRRLVGHTSWVNGVAFSPDGKTVASASADNTVRLWDTASGRNSVTLEGQQGPVEGVAFSPDGKTVAGAGDDKTVRLWNVATHRPIATFRGHKAAVEAVAFSPDGTTVASASDDKTVRLWDVESSKFRATLTGHESEVYTVAFSPDGKTVATGSTDATVRLWDVATGRFRAALTGHENTVFSVAFSPDGETLATGSADQSVRLWDVAERKNRSTLTGHTDLVMSVAFSPDGKTLATGSSDQTVRLWDVATGRTQTTLTGHTQEVRAVAFSQDGKTLATSSRDSTVRLWDVATGKSRTTLTGHAGWIYSVAFSPDGKTLATSSSDQTARLWDVATGKIRTVLRGYTGWVRSVAFSPDGNTIASGSSDQTVRLRDVATGKTRTTLSGPTDEVTAVAFSPDGKMLLAGGLDGNVRGWDVATGASLGELPQTDQVYSVAFSPDGHYVAVGLFDDSVLLWRLATDSEPVTLTGHDGPVKSVAFSPDGKTLATGSYDHTVRLWNVATHRTITALTGHTGPVASVAFSPDGKTIASGSYDHTVRLWDVAKHRSRTTLTGHTDEVWSVALSPDGKTIASGSKDHTVRLWDTAFVQPSAAIDKICRAVNRDLTAEERKVYLPDSSVGPVCPTPST</sequence>
<feature type="repeat" description="WD" evidence="3">
    <location>
        <begin position="895"/>
        <end position="936"/>
    </location>
</feature>
<organism evidence="5 6">
    <name type="scientific">Streptomyces echinatus</name>
    <dbReference type="NCBI Taxonomy" id="67293"/>
    <lineage>
        <taxon>Bacteria</taxon>
        <taxon>Bacillati</taxon>
        <taxon>Actinomycetota</taxon>
        <taxon>Actinomycetes</taxon>
        <taxon>Kitasatosporales</taxon>
        <taxon>Streptomycetaceae</taxon>
        <taxon>Streptomyces</taxon>
    </lineage>
</organism>
<dbReference type="EMBL" id="JACHJK010000025">
    <property type="protein sequence ID" value="MBB5932452.1"/>
    <property type="molecule type" value="Genomic_DNA"/>
</dbReference>
<dbReference type="PROSITE" id="PS50294">
    <property type="entry name" value="WD_REPEATS_REGION"/>
    <property type="match status" value="13"/>
</dbReference>
<dbReference type="Pfam" id="PF13365">
    <property type="entry name" value="Trypsin_2"/>
    <property type="match status" value="1"/>
</dbReference>
<dbReference type="CDD" id="cd00200">
    <property type="entry name" value="WD40"/>
    <property type="match status" value="2"/>
</dbReference>
<dbReference type="SMART" id="SM00564">
    <property type="entry name" value="PQQ"/>
    <property type="match status" value="4"/>
</dbReference>
<dbReference type="SUPFAM" id="SSF52540">
    <property type="entry name" value="P-loop containing nucleoside triphosphate hydrolases"/>
    <property type="match status" value="1"/>
</dbReference>
<feature type="repeat" description="WD" evidence="3">
    <location>
        <begin position="1272"/>
        <end position="1313"/>
    </location>
</feature>
<dbReference type="InterPro" id="IPR001680">
    <property type="entry name" value="WD40_rpt"/>
</dbReference>
<dbReference type="Pfam" id="PF25173">
    <property type="entry name" value="Beta-prop_WDR3_1st"/>
    <property type="match status" value="1"/>
</dbReference>
<dbReference type="InterPro" id="IPR009003">
    <property type="entry name" value="Peptidase_S1_PA"/>
</dbReference>
<dbReference type="Gene3D" id="3.40.50.300">
    <property type="entry name" value="P-loop containing nucleotide triphosphate hydrolases"/>
    <property type="match status" value="1"/>
</dbReference>
<dbReference type="InterPro" id="IPR036322">
    <property type="entry name" value="WD40_repeat_dom_sf"/>
</dbReference>
<gene>
    <name evidence="5" type="ORF">FHS34_007962</name>
</gene>
<dbReference type="InterPro" id="IPR020472">
    <property type="entry name" value="WD40_PAC1"/>
</dbReference>
<dbReference type="Pfam" id="PF20703">
    <property type="entry name" value="nSTAND1"/>
    <property type="match status" value="1"/>
</dbReference>
<dbReference type="InterPro" id="IPR018391">
    <property type="entry name" value="PQQ_b-propeller_rpt"/>
</dbReference>
<feature type="repeat" description="WD" evidence="3">
    <location>
        <begin position="1314"/>
        <end position="1346"/>
    </location>
</feature>
<dbReference type="SUPFAM" id="SSF50494">
    <property type="entry name" value="Trypsin-like serine proteases"/>
    <property type="match status" value="1"/>
</dbReference>
<dbReference type="FunFam" id="2.130.10.10:FF:000228">
    <property type="entry name" value="COMPASS-like H3K4 histone methylase component WDR5A"/>
    <property type="match status" value="1"/>
</dbReference>
<proteinExistence type="predicted"/>
<evidence type="ECO:0000256" key="3">
    <source>
        <dbReference type="PROSITE-ProRule" id="PRU00221"/>
    </source>
</evidence>
<evidence type="ECO:0000313" key="6">
    <source>
        <dbReference type="Proteomes" id="UP000585836"/>
    </source>
</evidence>
<feature type="repeat" description="WD" evidence="3">
    <location>
        <begin position="937"/>
        <end position="978"/>
    </location>
</feature>
<dbReference type="PROSITE" id="PS00678">
    <property type="entry name" value="WD_REPEATS_1"/>
    <property type="match status" value="11"/>
</dbReference>
<feature type="repeat" description="WD" evidence="3">
    <location>
        <begin position="1188"/>
        <end position="1229"/>
    </location>
</feature>
<feature type="repeat" description="WD" evidence="3">
    <location>
        <begin position="853"/>
        <end position="894"/>
    </location>
</feature>
<dbReference type="SMART" id="SM00320">
    <property type="entry name" value="WD40"/>
    <property type="match status" value="14"/>
</dbReference>
<keyword evidence="6" id="KW-1185">Reference proteome</keyword>
<comment type="caution">
    <text evidence="5">The sequence shown here is derived from an EMBL/GenBank/DDBJ whole genome shotgun (WGS) entry which is preliminary data.</text>
</comment>
<feature type="repeat" description="WD" evidence="3">
    <location>
        <begin position="1105"/>
        <end position="1146"/>
    </location>
</feature>
<dbReference type="Gene3D" id="2.40.10.120">
    <property type="match status" value="1"/>
</dbReference>
<reference evidence="5 6" key="1">
    <citation type="submission" date="2020-08" db="EMBL/GenBank/DDBJ databases">
        <title>Genomic Encyclopedia of Type Strains, Phase III (KMG-III): the genomes of soil and plant-associated and newly described type strains.</title>
        <authorList>
            <person name="Whitman W."/>
        </authorList>
    </citation>
    <scope>NUCLEOTIDE SEQUENCE [LARGE SCALE GENOMIC DNA]</scope>
    <source>
        <strain evidence="5 6">CECT 3313</strain>
    </source>
</reference>
<feature type="domain" description="Novel STAND NTPase 1" evidence="4">
    <location>
        <begin position="220"/>
        <end position="637"/>
    </location>
</feature>
<keyword evidence="2" id="KW-0677">Repeat</keyword>
<dbReference type="InterPro" id="IPR011047">
    <property type="entry name" value="Quinoprotein_ADH-like_sf"/>
</dbReference>
<protein>
    <submittedName>
        <fullName evidence="5">WD40 repeat protein</fullName>
    </submittedName>
</protein>
<dbReference type="InterPro" id="IPR027417">
    <property type="entry name" value="P-loop_NTPase"/>
</dbReference>
<feature type="repeat" description="WD" evidence="3">
    <location>
        <begin position="769"/>
        <end position="810"/>
    </location>
</feature>